<name>A0A6J5WGR4_PRUAR</name>
<gene>
    <name evidence="3" type="ORF">ORAREDHAP_LOCUS11634</name>
</gene>
<accession>A0A6J5WGR4</accession>
<reference evidence="4" key="1">
    <citation type="journal article" date="2020" name="Genome Biol.">
        <title>Gamete binning: chromosome-level and haplotype-resolved genome assembly enabled by high-throughput single-cell sequencing of gamete genomes.</title>
        <authorList>
            <person name="Campoy J.A."/>
            <person name="Sun H."/>
            <person name="Goel M."/>
            <person name="Jiao W.-B."/>
            <person name="Folz-Donahue K."/>
            <person name="Wang N."/>
            <person name="Rubio M."/>
            <person name="Liu C."/>
            <person name="Kukat C."/>
            <person name="Ruiz D."/>
            <person name="Huettel B."/>
            <person name="Schneeberger K."/>
        </authorList>
    </citation>
    <scope>NUCLEOTIDE SEQUENCE [LARGE SCALE GENOMIC DNA]</scope>
    <source>
        <strain evidence="4">cv. Rojo Pasion</strain>
    </source>
</reference>
<dbReference type="InterPro" id="IPR044244">
    <property type="entry name" value="TTC27/Emw1"/>
</dbReference>
<protein>
    <submittedName>
        <fullName evidence="3">Uncharacterized protein</fullName>
    </submittedName>
</protein>
<keyword evidence="1" id="KW-0677">Repeat</keyword>
<dbReference type="OrthoDB" id="1936594at2759"/>
<keyword evidence="2" id="KW-0802">TPR repeat</keyword>
<dbReference type="EMBL" id="CAEKKB010000002">
    <property type="protein sequence ID" value="CAB4298822.1"/>
    <property type="molecule type" value="Genomic_DNA"/>
</dbReference>
<dbReference type="PANTHER" id="PTHR16193">
    <property type="entry name" value="TETRATRICOPEPTIDE REPEAT PROTEIN 27"/>
    <property type="match status" value="1"/>
</dbReference>
<organism evidence="3 4">
    <name type="scientific">Prunus armeniaca</name>
    <name type="common">Apricot</name>
    <name type="synonym">Armeniaca vulgaris</name>
    <dbReference type="NCBI Taxonomy" id="36596"/>
    <lineage>
        <taxon>Eukaryota</taxon>
        <taxon>Viridiplantae</taxon>
        <taxon>Streptophyta</taxon>
        <taxon>Embryophyta</taxon>
        <taxon>Tracheophyta</taxon>
        <taxon>Spermatophyta</taxon>
        <taxon>Magnoliopsida</taxon>
        <taxon>eudicotyledons</taxon>
        <taxon>Gunneridae</taxon>
        <taxon>Pentapetalae</taxon>
        <taxon>rosids</taxon>
        <taxon>fabids</taxon>
        <taxon>Rosales</taxon>
        <taxon>Rosaceae</taxon>
        <taxon>Amygdaloideae</taxon>
        <taxon>Amygdaleae</taxon>
        <taxon>Prunus</taxon>
    </lineage>
</organism>
<dbReference type="AlphaFoldDB" id="A0A6J5WGR4"/>
<keyword evidence="4" id="KW-1185">Reference proteome</keyword>
<dbReference type="PANTHER" id="PTHR16193:SF0">
    <property type="entry name" value="TETRATRICOPEPTIDE REPEAT PROTEIN 27"/>
    <property type="match status" value="1"/>
</dbReference>
<sequence length="158" mass="18216">MVKPLGVFSIVRSGNGADIWGLYARWHKMKGDLTMCSEALLKQVRSYQGSDLWKDRDRFKKFAQSSLELCKVYMEISASTGSRRELLTAEMHLKNTIKQARYLAVSFSDMEELQDLKACLHQVKERDWGWEELEEEGVGCGNGGRGGLWMNFRIYPHF</sequence>
<evidence type="ECO:0000313" key="3">
    <source>
        <dbReference type="EMBL" id="CAB4298822.1"/>
    </source>
</evidence>
<evidence type="ECO:0000313" key="4">
    <source>
        <dbReference type="Proteomes" id="UP000507245"/>
    </source>
</evidence>
<evidence type="ECO:0000256" key="2">
    <source>
        <dbReference type="ARBA" id="ARBA00022803"/>
    </source>
</evidence>
<dbReference type="Proteomes" id="UP000507245">
    <property type="component" value="Unassembled WGS sequence"/>
</dbReference>
<proteinExistence type="predicted"/>
<evidence type="ECO:0000256" key="1">
    <source>
        <dbReference type="ARBA" id="ARBA00022737"/>
    </source>
</evidence>